<accession>A0A375GWP2</accession>
<gene>
    <name evidence="9 10" type="primary">gmk</name>
    <name evidence="10" type="ORF">CT19425_90129</name>
</gene>
<dbReference type="RefSeq" id="WP_115662663.1">
    <property type="nucleotide sequence ID" value="NZ_JAYMSA010000001.1"/>
</dbReference>
<sequence length="228" mass="25307">MSQTSPSAANPTSPATSHTAIDTVYPGNLFMVVAPSGAGKSTLVNALLAQDPAIRLSISHTTRAPRPGEEDGREYHFVTVDAFRAARDRGDFLEWAEVHGNYYATSRVWIEQQMAQGNDVLLEIDWQGAQQVHQRFSNAVEIFILPPSLTALEERLKKRGQDEPNVIVRRLLAAGSEMAHASESDYVIINEVFDDALEQLRNVISATRLRFSSQKARHAELFIELGIH</sequence>
<dbReference type="InterPro" id="IPR008145">
    <property type="entry name" value="GK/Ca_channel_bsu"/>
</dbReference>
<proteinExistence type="inferred from homology"/>
<protein>
    <recommendedName>
        <fullName evidence="3 9">Guanylate kinase</fullName>
        <ecNumber evidence="2 9">2.7.4.8</ecNumber>
    </recommendedName>
    <alternativeName>
        <fullName evidence="8 9">GMP kinase</fullName>
    </alternativeName>
</protein>
<evidence type="ECO:0000256" key="6">
    <source>
        <dbReference type="ARBA" id="ARBA00022777"/>
    </source>
</evidence>
<dbReference type="InterPro" id="IPR020590">
    <property type="entry name" value="Guanylate_kinase_CS"/>
</dbReference>
<evidence type="ECO:0000256" key="8">
    <source>
        <dbReference type="ARBA" id="ARBA00030128"/>
    </source>
</evidence>
<dbReference type="InterPro" id="IPR008144">
    <property type="entry name" value="Guanylate_kin-like_dom"/>
</dbReference>
<keyword evidence="6 9" id="KW-0418">Kinase</keyword>
<dbReference type="GO" id="GO:0005524">
    <property type="term" value="F:ATP binding"/>
    <property type="evidence" value="ECO:0007669"/>
    <property type="project" value="UniProtKB-UniRule"/>
</dbReference>
<dbReference type="EC" id="2.7.4.8" evidence="2 9"/>
<dbReference type="NCBIfam" id="TIGR03263">
    <property type="entry name" value="guanyl_kin"/>
    <property type="match status" value="1"/>
</dbReference>
<reference evidence="10 11" key="1">
    <citation type="submission" date="2018-01" db="EMBL/GenBank/DDBJ databases">
        <authorList>
            <person name="Gaut B.S."/>
            <person name="Morton B.R."/>
            <person name="Clegg M.T."/>
            <person name="Duvall M.R."/>
        </authorList>
    </citation>
    <scope>NUCLEOTIDE SEQUENCE [LARGE SCALE GENOMIC DNA]</scope>
    <source>
        <strain evidence="10">Cupriavidus taiwanensis LMG 19425</strain>
    </source>
</reference>
<dbReference type="CDD" id="cd00071">
    <property type="entry name" value="GMPK"/>
    <property type="match status" value="1"/>
</dbReference>
<comment type="subcellular location">
    <subcellularLocation>
        <location evidence="9">Cytoplasm</location>
    </subcellularLocation>
</comment>
<dbReference type="InterPro" id="IPR027417">
    <property type="entry name" value="P-loop_NTPase"/>
</dbReference>
<dbReference type="PANTHER" id="PTHR23117">
    <property type="entry name" value="GUANYLATE KINASE-RELATED"/>
    <property type="match status" value="1"/>
</dbReference>
<dbReference type="GO" id="GO:0005829">
    <property type="term" value="C:cytosol"/>
    <property type="evidence" value="ECO:0007669"/>
    <property type="project" value="TreeGrafter"/>
</dbReference>
<evidence type="ECO:0000256" key="1">
    <source>
        <dbReference type="ARBA" id="ARBA00005790"/>
    </source>
</evidence>
<dbReference type="AlphaFoldDB" id="A0A375GWP2"/>
<comment type="similarity">
    <text evidence="1 9">Belongs to the guanylate kinase family.</text>
</comment>
<keyword evidence="4 9" id="KW-0808">Transferase</keyword>
<comment type="function">
    <text evidence="9">Essential for recycling GMP and indirectly, cGMP.</text>
</comment>
<dbReference type="Gene3D" id="3.40.50.300">
    <property type="entry name" value="P-loop containing nucleotide triphosphate hydrolases"/>
    <property type="match status" value="1"/>
</dbReference>
<dbReference type="Gene3D" id="3.30.63.10">
    <property type="entry name" value="Guanylate Kinase phosphate binding domain"/>
    <property type="match status" value="1"/>
</dbReference>
<dbReference type="GO" id="GO:0004385">
    <property type="term" value="F:GMP kinase activity"/>
    <property type="evidence" value="ECO:0007669"/>
    <property type="project" value="UniProtKB-UniRule"/>
</dbReference>
<dbReference type="SUPFAM" id="SSF52540">
    <property type="entry name" value="P-loop containing nucleoside triphosphate hydrolases"/>
    <property type="match status" value="1"/>
</dbReference>
<evidence type="ECO:0000256" key="4">
    <source>
        <dbReference type="ARBA" id="ARBA00022679"/>
    </source>
</evidence>
<evidence type="ECO:0000256" key="3">
    <source>
        <dbReference type="ARBA" id="ARBA00016296"/>
    </source>
</evidence>
<organism evidence="10 11">
    <name type="scientific">Cupriavidus taiwanensis</name>
    <dbReference type="NCBI Taxonomy" id="164546"/>
    <lineage>
        <taxon>Bacteria</taxon>
        <taxon>Pseudomonadati</taxon>
        <taxon>Pseudomonadota</taxon>
        <taxon>Betaproteobacteria</taxon>
        <taxon>Burkholderiales</taxon>
        <taxon>Burkholderiaceae</taxon>
        <taxon>Cupriavidus</taxon>
    </lineage>
</organism>
<evidence type="ECO:0000313" key="11">
    <source>
        <dbReference type="Proteomes" id="UP000255505"/>
    </source>
</evidence>
<dbReference type="EMBL" id="LT991976">
    <property type="protein sequence ID" value="SPK73025.1"/>
    <property type="molecule type" value="Genomic_DNA"/>
</dbReference>
<keyword evidence="9" id="KW-0963">Cytoplasm</keyword>
<dbReference type="PROSITE" id="PS50052">
    <property type="entry name" value="GUANYLATE_KINASE_2"/>
    <property type="match status" value="1"/>
</dbReference>
<dbReference type="Proteomes" id="UP000255505">
    <property type="component" value="Chromosome I"/>
</dbReference>
<keyword evidence="5 9" id="KW-0547">Nucleotide-binding</keyword>
<dbReference type="FunFam" id="3.30.63.10:FF:000002">
    <property type="entry name" value="Guanylate kinase 1"/>
    <property type="match status" value="1"/>
</dbReference>
<dbReference type="Pfam" id="PF00625">
    <property type="entry name" value="Guanylate_kin"/>
    <property type="match status" value="1"/>
</dbReference>
<evidence type="ECO:0000256" key="2">
    <source>
        <dbReference type="ARBA" id="ARBA00012961"/>
    </source>
</evidence>
<name>A0A375GWP2_9BURK</name>
<comment type="catalytic activity">
    <reaction evidence="9">
        <text>GMP + ATP = GDP + ADP</text>
        <dbReference type="Rhea" id="RHEA:20780"/>
        <dbReference type="ChEBI" id="CHEBI:30616"/>
        <dbReference type="ChEBI" id="CHEBI:58115"/>
        <dbReference type="ChEBI" id="CHEBI:58189"/>
        <dbReference type="ChEBI" id="CHEBI:456216"/>
        <dbReference type="EC" id="2.7.4.8"/>
    </reaction>
</comment>
<dbReference type="PANTHER" id="PTHR23117:SF13">
    <property type="entry name" value="GUANYLATE KINASE"/>
    <property type="match status" value="1"/>
</dbReference>
<evidence type="ECO:0000256" key="7">
    <source>
        <dbReference type="ARBA" id="ARBA00022840"/>
    </source>
</evidence>
<dbReference type="SMART" id="SM00072">
    <property type="entry name" value="GuKc"/>
    <property type="match status" value="1"/>
</dbReference>
<evidence type="ECO:0000256" key="9">
    <source>
        <dbReference type="HAMAP-Rule" id="MF_00328"/>
    </source>
</evidence>
<dbReference type="HAMAP" id="MF_00328">
    <property type="entry name" value="Guanylate_kinase"/>
    <property type="match status" value="1"/>
</dbReference>
<dbReference type="PROSITE" id="PS00856">
    <property type="entry name" value="GUANYLATE_KINASE_1"/>
    <property type="match status" value="1"/>
</dbReference>
<keyword evidence="7 9" id="KW-0067">ATP-binding</keyword>
<evidence type="ECO:0000313" key="10">
    <source>
        <dbReference type="EMBL" id="SPK73025.1"/>
    </source>
</evidence>
<evidence type="ECO:0000256" key="5">
    <source>
        <dbReference type="ARBA" id="ARBA00022741"/>
    </source>
</evidence>
<feature type="binding site" evidence="9">
    <location>
        <begin position="34"/>
        <end position="41"/>
    </location>
    <ligand>
        <name>ATP</name>
        <dbReference type="ChEBI" id="CHEBI:30616"/>
    </ligand>
</feature>
<dbReference type="InterPro" id="IPR017665">
    <property type="entry name" value="Guanylate_kinase"/>
</dbReference>